<evidence type="ECO:0000313" key="1">
    <source>
        <dbReference type="EMBL" id="QJA44835.1"/>
    </source>
</evidence>
<reference evidence="1" key="1">
    <citation type="submission" date="2020-03" db="EMBL/GenBank/DDBJ databases">
        <title>The deep terrestrial virosphere.</title>
        <authorList>
            <person name="Holmfeldt K."/>
            <person name="Nilsson E."/>
            <person name="Simone D."/>
            <person name="Lopez-Fernandez M."/>
            <person name="Wu X."/>
            <person name="de Brujin I."/>
            <person name="Lundin D."/>
            <person name="Andersson A."/>
            <person name="Bertilsson S."/>
            <person name="Dopson M."/>
        </authorList>
    </citation>
    <scope>NUCLEOTIDE SEQUENCE</scope>
    <source>
        <strain evidence="1">TM448A00151</strain>
        <strain evidence="2">TM448B00189</strain>
    </source>
</reference>
<protein>
    <submittedName>
        <fullName evidence="1">Uncharacterized protein</fullName>
    </submittedName>
</protein>
<proteinExistence type="predicted"/>
<name>A0A6H1ZC40_9ZZZZ</name>
<dbReference type="EMBL" id="MT143981">
    <property type="protein sequence ID" value="QJA44835.1"/>
    <property type="molecule type" value="Genomic_DNA"/>
</dbReference>
<sequence>MEYVNLGKKEPSYDSPVEVSKKSKPQIYYPSFYCEKELPIGGKDVGKEITAVVKLKITSVEKRIKDGKEPKYDYRFDVLKLKFPGKDVSSVEGMKETLSKI</sequence>
<dbReference type="EMBL" id="MT144596">
    <property type="protein sequence ID" value="QJH94155.1"/>
    <property type="molecule type" value="Genomic_DNA"/>
</dbReference>
<accession>A0A6H1ZC40</accession>
<dbReference type="AlphaFoldDB" id="A0A6H1ZC40"/>
<gene>
    <name evidence="1" type="ORF">TM448A00151_0034</name>
    <name evidence="2" type="ORF">TM448B00189_0048</name>
</gene>
<evidence type="ECO:0000313" key="2">
    <source>
        <dbReference type="EMBL" id="QJH94155.1"/>
    </source>
</evidence>
<organism evidence="1">
    <name type="scientific">viral metagenome</name>
    <dbReference type="NCBI Taxonomy" id="1070528"/>
    <lineage>
        <taxon>unclassified sequences</taxon>
        <taxon>metagenomes</taxon>
        <taxon>organismal metagenomes</taxon>
    </lineage>
</organism>